<protein>
    <submittedName>
        <fullName evidence="2">Uncharacterized protein</fullName>
    </submittedName>
</protein>
<dbReference type="AlphaFoldDB" id="A0A2T0A1C9"/>
<feature type="compositionally biased region" description="Basic and acidic residues" evidence="1">
    <location>
        <begin position="100"/>
        <end position="128"/>
    </location>
</feature>
<dbReference type="EMBL" id="LCTV02000011">
    <property type="protein sequence ID" value="PRQ71817.1"/>
    <property type="molecule type" value="Genomic_DNA"/>
</dbReference>
<feature type="region of interest" description="Disordered" evidence="1">
    <location>
        <begin position="100"/>
        <end position="135"/>
    </location>
</feature>
<organism evidence="2 3">
    <name type="scientific">Rhodotorula toruloides</name>
    <name type="common">Yeast</name>
    <name type="synonym">Rhodosporidium toruloides</name>
    <dbReference type="NCBI Taxonomy" id="5286"/>
    <lineage>
        <taxon>Eukaryota</taxon>
        <taxon>Fungi</taxon>
        <taxon>Dikarya</taxon>
        <taxon>Basidiomycota</taxon>
        <taxon>Pucciniomycotina</taxon>
        <taxon>Microbotryomycetes</taxon>
        <taxon>Sporidiobolales</taxon>
        <taxon>Sporidiobolaceae</taxon>
        <taxon>Rhodotorula</taxon>
    </lineage>
</organism>
<evidence type="ECO:0000313" key="2">
    <source>
        <dbReference type="EMBL" id="PRQ71817.1"/>
    </source>
</evidence>
<gene>
    <name evidence="2" type="ORF">AAT19DRAFT_9932</name>
</gene>
<evidence type="ECO:0000256" key="1">
    <source>
        <dbReference type="SAM" id="MobiDB-lite"/>
    </source>
</evidence>
<name>A0A2T0A1C9_RHOTO</name>
<dbReference type="Proteomes" id="UP000239560">
    <property type="component" value="Unassembled WGS sequence"/>
</dbReference>
<sequence length="135" mass="15459">MRNKIHQAATKPFPPVEAHCTTTVSVFPPPEPTPFLATSKPRASTKPKWQKMSMPRTRRYEAVAAAAMDRPYRSVHGMKTAGRTRKTASMARRAVIEARRREAMRRRVNETLRPEDVSSRSSTREESRTYPPRKP</sequence>
<feature type="region of interest" description="Disordered" evidence="1">
    <location>
        <begin position="29"/>
        <end position="56"/>
    </location>
</feature>
<proteinExistence type="predicted"/>
<comment type="caution">
    <text evidence="2">The sequence shown here is derived from an EMBL/GenBank/DDBJ whole genome shotgun (WGS) entry which is preliminary data.</text>
</comment>
<accession>A0A2T0A1C9</accession>
<reference evidence="2 3" key="1">
    <citation type="journal article" date="2018" name="Elife">
        <title>Functional genomics of lipid metabolism in the oleaginous yeast Rhodosporidium toruloides.</title>
        <authorList>
            <person name="Coradetti S.T."/>
            <person name="Pinel D."/>
            <person name="Geiselman G."/>
            <person name="Ito M."/>
            <person name="Mondo S."/>
            <person name="Reilly M.C."/>
            <person name="Cheng Y.F."/>
            <person name="Bauer S."/>
            <person name="Grigoriev I."/>
            <person name="Gladden J.M."/>
            <person name="Simmons B.A."/>
            <person name="Brem R."/>
            <person name="Arkin A.P."/>
            <person name="Skerker J.M."/>
        </authorList>
    </citation>
    <scope>NUCLEOTIDE SEQUENCE [LARGE SCALE GENOMIC DNA]</scope>
    <source>
        <strain evidence="2 3">NBRC 0880</strain>
    </source>
</reference>
<evidence type="ECO:0000313" key="3">
    <source>
        <dbReference type="Proteomes" id="UP000239560"/>
    </source>
</evidence>